<evidence type="ECO:0008006" key="3">
    <source>
        <dbReference type="Google" id="ProtNLM"/>
    </source>
</evidence>
<dbReference type="GeneID" id="91564689"/>
<proteinExistence type="predicted"/>
<accession>A0AB38TKB5</accession>
<organism evidence="1 2">
    <name type="scientific">Mesorhizobium ciceri</name>
    <dbReference type="NCBI Taxonomy" id="39645"/>
    <lineage>
        <taxon>Bacteria</taxon>
        <taxon>Pseudomonadati</taxon>
        <taxon>Pseudomonadota</taxon>
        <taxon>Alphaproteobacteria</taxon>
        <taxon>Hyphomicrobiales</taxon>
        <taxon>Phyllobacteriaceae</taxon>
        <taxon>Mesorhizobium</taxon>
    </lineage>
</organism>
<name>A0AB38TKB5_9HYPH</name>
<evidence type="ECO:0000313" key="2">
    <source>
        <dbReference type="Proteomes" id="UP001060070"/>
    </source>
</evidence>
<gene>
    <name evidence="1" type="ORF">LRP29_32625</name>
</gene>
<geneLocation type="plasmid" evidence="1 2">
    <name>unnamed</name>
</geneLocation>
<protein>
    <recommendedName>
        <fullName evidence="3">DUF3606 domain-containing protein</fullName>
    </recommendedName>
</protein>
<dbReference type="RefSeq" id="WP_032899472.1">
    <property type="nucleotide sequence ID" value="NZ_CP015063.1"/>
</dbReference>
<dbReference type="KEGG" id="mcic:A4R28_32545"/>
<sequence>MKFWNAHSQRSFMLSQQRVVEMQRKANEASRVAKGQDLEVEHLVELTEIDPKQARTLLRRHGADWPKLKDEAEALKKED</sequence>
<keyword evidence="2" id="KW-1185">Reference proteome</keyword>
<keyword evidence="1" id="KW-0614">Plasmid</keyword>
<dbReference type="Proteomes" id="UP001060070">
    <property type="component" value="Plasmid unnamed"/>
</dbReference>
<evidence type="ECO:0000313" key="1">
    <source>
        <dbReference type="EMBL" id="UTU55086.1"/>
    </source>
</evidence>
<dbReference type="AlphaFoldDB" id="A0AB38TKB5"/>
<reference evidence="1 2" key="1">
    <citation type="journal article" date="2022" name="Microbiol. Resour. Announc.">
        <title>Complete Genome Sequence of Mesorhizobium ciceri Strain R30, a Rhizobium Used as a Commercial Inoculant for Chickpea in Argentina.</title>
        <authorList>
            <person name="Foresto E."/>
            <person name="Revale S."/>
            <person name="Primo E."/>
            <person name="Nievas F."/>
            <person name="Carezzano E."/>
            <person name="Puente M."/>
            <person name="Alzari P."/>
            <person name="Mart M."/>
            <person name="Ben-Assaya M."/>
            <person name="Mornico D."/>
            <person name="Santoro M."/>
            <person name="Mart F."/>
            <person name="Giordano W."/>
            <person name="Bogino P."/>
        </authorList>
    </citation>
    <scope>NUCLEOTIDE SEQUENCE [LARGE SCALE GENOMIC DNA]</scope>
    <source>
        <strain evidence="1 2">R30</strain>
    </source>
</reference>
<dbReference type="EMBL" id="CP088148">
    <property type="protein sequence ID" value="UTU55086.1"/>
    <property type="molecule type" value="Genomic_DNA"/>
</dbReference>